<sequence>MLALSLTTSLVASAQSALNYTGYIEAEYTYLAPSTSGRLQALSVQAGDPVVAQQTLFSLDQEAQQIAVKQVQAQLKQAQANLEDLQTGARPDEIKSLQAQLNQAKATLNLSATEKTRWSKLAERGNASQSQKEQAVLAWQIAQANVNNLQASLHLAQLGAREQQITRAKAAVDAAQANLQLAQWQLTQRTLQSPLNGRVEQVFHRLGEYVSANTPVLALITPQQLKVKFYVPEQQLSHLRVGEPIQVHWDGADSPLIGKIRFISAIAEFTPPIIFSQNSRQKLVYLVEAQLINSELRPGQAVDITLTKKPRP</sequence>
<name>A0A6F8PV93_9GAMM</name>
<proteinExistence type="predicted"/>
<dbReference type="Gene3D" id="2.40.50.100">
    <property type="match status" value="1"/>
</dbReference>
<dbReference type="Pfam" id="PF25881">
    <property type="entry name" value="HH_YBHG"/>
    <property type="match status" value="1"/>
</dbReference>
<dbReference type="GO" id="GO:0030313">
    <property type="term" value="C:cell envelope"/>
    <property type="evidence" value="ECO:0007669"/>
    <property type="project" value="UniProtKB-SubCell"/>
</dbReference>
<keyword evidence="2 3" id="KW-0175">Coiled coil</keyword>
<dbReference type="Gene3D" id="2.40.30.170">
    <property type="match status" value="1"/>
</dbReference>
<feature type="coiled-coil region" evidence="3">
    <location>
        <begin position="61"/>
        <end position="114"/>
    </location>
</feature>
<accession>A0A6F8PV93</accession>
<evidence type="ECO:0000259" key="4">
    <source>
        <dbReference type="Pfam" id="PF25881"/>
    </source>
</evidence>
<feature type="domain" description="YbhG-like alpha-helical hairpin" evidence="4">
    <location>
        <begin position="59"/>
        <end position="186"/>
    </location>
</feature>
<dbReference type="SUPFAM" id="SSF111369">
    <property type="entry name" value="HlyD-like secretion proteins"/>
    <property type="match status" value="3"/>
</dbReference>
<evidence type="ECO:0000256" key="3">
    <source>
        <dbReference type="SAM" id="Coils"/>
    </source>
</evidence>
<dbReference type="InterPro" id="IPR059052">
    <property type="entry name" value="HH_YbhG-like"/>
</dbReference>
<dbReference type="PANTHER" id="PTHR32347:SF23">
    <property type="entry name" value="BLL5650 PROTEIN"/>
    <property type="match status" value="1"/>
</dbReference>
<dbReference type="AlphaFoldDB" id="A0A6F8PV93"/>
<evidence type="ECO:0000313" key="5">
    <source>
        <dbReference type="EMBL" id="BBP46016.1"/>
    </source>
</evidence>
<protein>
    <submittedName>
        <fullName evidence="5">Secretion protein HlyD</fullName>
    </submittedName>
</protein>
<dbReference type="KEGG" id="tse:THMIRHAS_13890"/>
<dbReference type="EMBL" id="AP021889">
    <property type="protein sequence ID" value="BBP46016.1"/>
    <property type="molecule type" value="Genomic_DNA"/>
</dbReference>
<organism evidence="5 6">
    <name type="scientific">Thiosulfatimonas sediminis</name>
    <dbReference type="NCBI Taxonomy" id="2675054"/>
    <lineage>
        <taxon>Bacteria</taxon>
        <taxon>Pseudomonadati</taxon>
        <taxon>Pseudomonadota</taxon>
        <taxon>Gammaproteobacteria</taxon>
        <taxon>Thiotrichales</taxon>
        <taxon>Piscirickettsiaceae</taxon>
        <taxon>Thiosulfatimonas</taxon>
    </lineage>
</organism>
<comment type="subcellular location">
    <subcellularLocation>
        <location evidence="1">Cell envelope</location>
    </subcellularLocation>
</comment>
<dbReference type="InterPro" id="IPR050465">
    <property type="entry name" value="UPF0194_transport"/>
</dbReference>
<evidence type="ECO:0000256" key="2">
    <source>
        <dbReference type="ARBA" id="ARBA00023054"/>
    </source>
</evidence>
<keyword evidence="6" id="KW-1185">Reference proteome</keyword>
<gene>
    <name evidence="5" type="ORF">THMIRHAS_13890</name>
</gene>
<dbReference type="PANTHER" id="PTHR32347">
    <property type="entry name" value="EFFLUX SYSTEM COMPONENT YKNX-RELATED"/>
    <property type="match status" value="1"/>
</dbReference>
<dbReference type="Proteomes" id="UP000501726">
    <property type="component" value="Chromosome"/>
</dbReference>
<evidence type="ECO:0000313" key="6">
    <source>
        <dbReference type="Proteomes" id="UP000501726"/>
    </source>
</evidence>
<dbReference type="Gene3D" id="1.10.287.470">
    <property type="entry name" value="Helix hairpin bin"/>
    <property type="match status" value="2"/>
</dbReference>
<reference evidence="6" key="1">
    <citation type="submission" date="2019-11" db="EMBL/GenBank/DDBJ databases">
        <title>Isolation and characterization of two novel species in the genus Thiomicrorhabdus.</title>
        <authorList>
            <person name="Mochizuki J."/>
            <person name="Kojima H."/>
            <person name="Fukui M."/>
        </authorList>
    </citation>
    <scope>NUCLEOTIDE SEQUENCE [LARGE SCALE GENOMIC DNA]</scope>
    <source>
        <strain evidence="6">aks77</strain>
    </source>
</reference>
<evidence type="ECO:0000256" key="1">
    <source>
        <dbReference type="ARBA" id="ARBA00004196"/>
    </source>
</evidence>